<comment type="caution">
    <text evidence="3">The sequence shown here is derived from an EMBL/GenBank/DDBJ whole genome shotgun (WGS) entry which is preliminary data.</text>
</comment>
<evidence type="ECO:0000313" key="3">
    <source>
        <dbReference type="EMBL" id="RNM42338.1"/>
    </source>
</evidence>
<evidence type="ECO:0000313" key="4">
    <source>
        <dbReference type="Proteomes" id="UP000270112"/>
    </source>
</evidence>
<dbReference type="Pfam" id="PF18998">
    <property type="entry name" value="Flg_new_2"/>
    <property type="match status" value="1"/>
</dbReference>
<reference evidence="4" key="1">
    <citation type="submission" date="2018-05" db="EMBL/GenBank/DDBJ databases">
        <title>Genome Sequencing of selected type strains of the family Eggerthellaceae.</title>
        <authorList>
            <person name="Danylec N."/>
            <person name="Stoll D.A."/>
            <person name="Doetsch A."/>
            <person name="Huch M."/>
        </authorList>
    </citation>
    <scope>NUCLEOTIDE SEQUENCE [LARGE SCALE GENOMIC DNA]</scope>
    <source>
        <strain evidence="4">DSM 16107</strain>
    </source>
</reference>
<feature type="domain" description="Bacterial repeat" evidence="2">
    <location>
        <begin position="897"/>
        <end position="953"/>
    </location>
</feature>
<proteinExistence type="predicted"/>
<sequence length="1718" mass="179025">MAGRRHLVKHRRRESIGERAASLALAALMLFACLPFAASPQAHADATVLEVGSFDALVSLVRQSQTDAFEGRTIVLTADLDLTGSNMDAAMQELGHLSFGSSSVPFKGTFDGQGHAITGLDYNRALFVPAADTGLFAQTQGATIKNLDMRDAYVGADFRGGVLVGLAQDTRIENVTLINCTSSVTPANNAISLITNAGLAGGVLAGEVNNSVLYNCEVRGGGAINTSTAGVTALGGEGLYLGGLVGTASGSTIEYCRVTPQVNSAGTGSSPTYTRVSNKYDIAVGAVSGQAVYAGGIAGQIAGGTAVLDSFSTADCYTYCATYVSVGAGNVGYVGGIAAAAYGSSCTIARSHYAGNLHSQQYNAVLVIPVIQKNVNLAGIVEKVGDSVSVTNAYYKPSASNEAGVTKKITAVGSSASGASYGPQTDDRYRDRTFWEGRDFDLAGGTARSSAYDANHVNTWTMDFNLGIPVHGTSVKAGLDFPGAGSVSIGASALAPAGQGTSDPAAFAVEGFLPSETSLSFTAATNAKDPVSAGSADNGGYRFCGWYREAGVDVNYASPETGFYPGIVAKGNLVGTDAALISAFAGNDLFVAHFQAQVLFHDVEGGAIDKTTGAASADASDDWYDYAAALPAVPAPANTGSGASHVSASAKLIGWASTPYMGTGGGWPAVTSTELADLKATGALYLAGDTVRKPLDLYPVYADYSSNIVTVFEGNEQDGDDRASMREGVGATSVAADTDADGNPVYSIAVTGVGTDGAFPDGYRFLGWYETRDGVDVRVSREQAYVLPADVDLTQQHTYTARFSYRVQYWAKAQYQNAGNYNNASTVFAARWERYQAPFTVLAAPAYMRETFAFWTTAGHGNTVAYTSANPVVAPLDVYAHNTSTSGGNVGYSAFITTDFPGSVTFTQDAPSANNLKTLTATPLTGYNFVCWTGESDALISYKETKSTPAFAVGLLLPTSNYVFSARMTADVDFHAKSGAVMPATRRYQEPVFQSSNSTYAYPYLYTKNGAAGVSNTSAASPSDASMQVAGYRFLGWMDRNTVAAGGMTQDEWDYVFDVADDASCTSDPTRALPYVVDGAATVTRAMDLYPVYAKYDIVTTTNVARAGVPAGSGIAVPPDPAFVTTDNGDGTLTATVTADVNTPVTSGSATLYELASLTLERAGGATVTLSPTTTGGNVFTYVVGPGPRSTFVANYTPLAVVYHLDASQTDVRLKNTGDLLGPGPQPLFDLDAIDAAAGGVHVFVGWTDANPGAGGYAIGDASTTLVGPSDPVSRPTELWPVYRPIGATAASNIDAELAAGGIDPASVRSVGRADGGLVVQAGDAAGYQFAGWYRDYADAANPGTLVSAAATFSLDASQAFDPVAYTAVYEAVHELRYHDTHGAVLDTVGVRDDEPRSFVEMVEVPVYDDDGNQTSTKQVESIIDSGAYQAIVQQLDNECQQAPQRETFNAWQWVKSDGTVVAWDDFYRTAISEDMDLYPVTWRCAALDANGASFTPNLTWQIDFNTAASGGTGDAAVPVRAYLRAPYVQSSLWVTVDQAAYGTGGTFDTTPQQDVAVALYNSVDASAANIGRETTDVDGMASFTFTGSLTLKKVCASGTASGRTFALSVTGASTSSGTGIIGEETRTVLITCARQSDGSIGGSSTISLPYGEYTVAEDAAWAWRATPAFTVLDLGATVPREDTKVTVSSSGATVTCTNTRDNNQWIDGDERRTNVFG</sequence>
<dbReference type="EMBL" id="QICC01000014">
    <property type="protein sequence ID" value="RNM42338.1"/>
    <property type="molecule type" value="Genomic_DNA"/>
</dbReference>
<accession>A0A3N0IZB4</accession>
<protein>
    <recommendedName>
        <fullName evidence="2">Bacterial repeat domain-containing protein</fullName>
    </recommendedName>
</protein>
<feature type="signal peptide" evidence="1">
    <location>
        <begin position="1"/>
        <end position="44"/>
    </location>
</feature>
<keyword evidence="1" id="KW-0732">Signal</keyword>
<dbReference type="InterPro" id="IPR044060">
    <property type="entry name" value="Bacterial_rp_domain"/>
</dbReference>
<dbReference type="PROSITE" id="PS51257">
    <property type="entry name" value="PROKAR_LIPOPROTEIN"/>
    <property type="match status" value="1"/>
</dbReference>
<feature type="chain" id="PRO_5017980011" description="Bacterial repeat domain-containing protein" evidence="1">
    <location>
        <begin position="45"/>
        <end position="1718"/>
    </location>
</feature>
<evidence type="ECO:0000256" key="1">
    <source>
        <dbReference type="SAM" id="SignalP"/>
    </source>
</evidence>
<dbReference type="Proteomes" id="UP000270112">
    <property type="component" value="Unassembled WGS sequence"/>
</dbReference>
<organism evidence="3 4">
    <name type="scientific">Eggerthella sinensis</name>
    <dbReference type="NCBI Taxonomy" id="242230"/>
    <lineage>
        <taxon>Bacteria</taxon>
        <taxon>Bacillati</taxon>
        <taxon>Actinomycetota</taxon>
        <taxon>Coriobacteriia</taxon>
        <taxon>Eggerthellales</taxon>
        <taxon>Eggerthellaceae</taxon>
        <taxon>Eggerthella</taxon>
    </lineage>
</organism>
<evidence type="ECO:0000259" key="2">
    <source>
        <dbReference type="Pfam" id="PF18998"/>
    </source>
</evidence>
<gene>
    <name evidence="3" type="ORF">DMP09_05235</name>
</gene>
<dbReference type="Gene3D" id="2.160.20.110">
    <property type="match status" value="1"/>
</dbReference>
<name>A0A3N0IZB4_9ACTN</name>